<dbReference type="AlphaFoldDB" id="A0AAP0NV00"/>
<proteinExistence type="predicted"/>
<feature type="region of interest" description="Disordered" evidence="1">
    <location>
        <begin position="79"/>
        <end position="100"/>
    </location>
</feature>
<evidence type="ECO:0000256" key="1">
    <source>
        <dbReference type="SAM" id="MobiDB-lite"/>
    </source>
</evidence>
<reference evidence="2 3" key="1">
    <citation type="submission" date="2024-01" db="EMBL/GenBank/DDBJ databases">
        <title>Genome assemblies of Stephania.</title>
        <authorList>
            <person name="Yang L."/>
        </authorList>
    </citation>
    <scope>NUCLEOTIDE SEQUENCE [LARGE SCALE GENOMIC DNA]</scope>
    <source>
        <strain evidence="2">JXDWG</strain>
        <tissue evidence="2">Leaf</tissue>
    </source>
</reference>
<protein>
    <submittedName>
        <fullName evidence="2">Uncharacterized protein</fullName>
    </submittedName>
</protein>
<sequence length="159" mass="16899">MCQGAALLVPKEPAKVCLSRAKTWPCSCKGTRQGVASLVPRCSFTRAKEPVCAPVKEPAKERAKAQSCSCQGATVLPPRNLPRNVPRSNRARAKARAKAPLCSRQGTCQGLAKESSDEGGLVEIGWGREDGEGDTWGRRGDVPCFPVRISDGAIPVAKT</sequence>
<dbReference type="Proteomes" id="UP001419268">
    <property type="component" value="Unassembled WGS sequence"/>
</dbReference>
<evidence type="ECO:0000313" key="3">
    <source>
        <dbReference type="Proteomes" id="UP001419268"/>
    </source>
</evidence>
<feature type="region of interest" description="Disordered" evidence="1">
    <location>
        <begin position="119"/>
        <end position="141"/>
    </location>
</feature>
<feature type="compositionally biased region" description="Low complexity" evidence="1">
    <location>
        <begin position="79"/>
        <end position="88"/>
    </location>
</feature>
<name>A0AAP0NV00_9MAGN</name>
<gene>
    <name evidence="2" type="ORF">Scep_016768</name>
</gene>
<dbReference type="EMBL" id="JBBNAG010000007">
    <property type="protein sequence ID" value="KAK9118675.1"/>
    <property type="molecule type" value="Genomic_DNA"/>
</dbReference>
<accession>A0AAP0NV00</accession>
<organism evidence="2 3">
    <name type="scientific">Stephania cephalantha</name>
    <dbReference type="NCBI Taxonomy" id="152367"/>
    <lineage>
        <taxon>Eukaryota</taxon>
        <taxon>Viridiplantae</taxon>
        <taxon>Streptophyta</taxon>
        <taxon>Embryophyta</taxon>
        <taxon>Tracheophyta</taxon>
        <taxon>Spermatophyta</taxon>
        <taxon>Magnoliopsida</taxon>
        <taxon>Ranunculales</taxon>
        <taxon>Menispermaceae</taxon>
        <taxon>Menispermoideae</taxon>
        <taxon>Cissampelideae</taxon>
        <taxon>Stephania</taxon>
    </lineage>
</organism>
<keyword evidence="3" id="KW-1185">Reference proteome</keyword>
<evidence type="ECO:0000313" key="2">
    <source>
        <dbReference type="EMBL" id="KAK9118675.1"/>
    </source>
</evidence>
<comment type="caution">
    <text evidence="2">The sequence shown here is derived from an EMBL/GenBank/DDBJ whole genome shotgun (WGS) entry which is preliminary data.</text>
</comment>
<feature type="compositionally biased region" description="Basic and acidic residues" evidence="1">
    <location>
        <begin position="126"/>
        <end position="141"/>
    </location>
</feature>